<reference evidence="1 2" key="1">
    <citation type="journal article" date="2015" name="Environ. Microbiol.">
        <title>Genome analyses suggest the presence of polyploidy and recent human-driven expansions in eight global populations of the honeybee pathogen Nosema ceranae.</title>
        <authorList>
            <person name="Pelin A."/>
            <person name="Selman M."/>
            <person name="Aris-Brosou S."/>
            <person name="Farinelli L."/>
            <person name="Corradi N."/>
        </authorList>
    </citation>
    <scope>NUCLEOTIDE SEQUENCE [LARGE SCALE GENOMIC DNA]</scope>
    <source>
        <strain evidence="1 2">PA08 1199</strain>
    </source>
</reference>
<sequence length="69" mass="8362">MGEWTDNTDFYKNIDYKNEWLDEDATITENVDVVQEKNILYEKLNLKYDSMFNGPKLFHKEQTRRKKGI</sequence>
<evidence type="ECO:0000313" key="1">
    <source>
        <dbReference type="EMBL" id="KKO75637.1"/>
    </source>
</evidence>
<gene>
    <name evidence="1" type="ORF">AAJ76_150002787</name>
</gene>
<keyword evidence="2" id="KW-1185">Reference proteome</keyword>
<dbReference type="GeneID" id="36318997"/>
<dbReference type="VEuPathDB" id="MicrosporidiaDB:G9O61_00g012680"/>
<comment type="caution">
    <text evidence="1">The sequence shown here is derived from an EMBL/GenBank/DDBJ whole genome shotgun (WGS) entry which is preliminary data.</text>
</comment>
<organism evidence="1 2">
    <name type="scientific">Vairimorpha ceranae</name>
    <dbReference type="NCBI Taxonomy" id="40302"/>
    <lineage>
        <taxon>Eukaryota</taxon>
        <taxon>Fungi</taxon>
        <taxon>Fungi incertae sedis</taxon>
        <taxon>Microsporidia</taxon>
        <taxon>Nosematidae</taxon>
        <taxon>Vairimorpha</taxon>
    </lineage>
</organism>
<proteinExistence type="predicted"/>
<accession>A0A0F9YSU8</accession>
<dbReference type="RefSeq" id="XP_024331379.1">
    <property type="nucleotide sequence ID" value="XM_024474090.1"/>
</dbReference>
<dbReference type="AlphaFoldDB" id="A0A0F9YSU8"/>
<dbReference type="VEuPathDB" id="MicrosporidiaDB:AAJ76_150002787"/>
<dbReference type="Proteomes" id="UP000034350">
    <property type="component" value="Unassembled WGS sequence"/>
</dbReference>
<evidence type="ECO:0000313" key="2">
    <source>
        <dbReference type="Proteomes" id="UP000034350"/>
    </source>
</evidence>
<name>A0A0F9YSU8_9MICR</name>
<dbReference type="EMBL" id="JPQZ01000015">
    <property type="protein sequence ID" value="KKO75637.1"/>
    <property type="molecule type" value="Genomic_DNA"/>
</dbReference>
<protein>
    <submittedName>
        <fullName evidence="1">Uncharacterized protein</fullName>
    </submittedName>
</protein>